<reference evidence="2" key="1">
    <citation type="submission" date="2021-01" db="EMBL/GenBank/DDBJ databases">
        <title>Phytophthora aleatoria, a newly-described species from Pinus radiata is distinct from Phytophthora cactorum isolates based on comparative genomics.</title>
        <authorList>
            <person name="Mcdougal R."/>
            <person name="Panda P."/>
            <person name="Williams N."/>
            <person name="Studholme D.J."/>
        </authorList>
    </citation>
    <scope>NUCLEOTIDE SEQUENCE</scope>
    <source>
        <strain evidence="2">NZFS 4037</strain>
    </source>
</reference>
<organism evidence="2 3">
    <name type="scientific">Phytophthora aleatoria</name>
    <dbReference type="NCBI Taxonomy" id="2496075"/>
    <lineage>
        <taxon>Eukaryota</taxon>
        <taxon>Sar</taxon>
        <taxon>Stramenopiles</taxon>
        <taxon>Oomycota</taxon>
        <taxon>Peronosporomycetes</taxon>
        <taxon>Peronosporales</taxon>
        <taxon>Peronosporaceae</taxon>
        <taxon>Phytophthora</taxon>
    </lineage>
</organism>
<evidence type="ECO:0000313" key="2">
    <source>
        <dbReference type="EMBL" id="KAG6948250.1"/>
    </source>
</evidence>
<dbReference type="Proteomes" id="UP000709295">
    <property type="component" value="Unassembled WGS sequence"/>
</dbReference>
<feature type="compositionally biased region" description="Low complexity" evidence="1">
    <location>
        <begin position="189"/>
        <end position="223"/>
    </location>
</feature>
<dbReference type="AlphaFoldDB" id="A0A8J5IEP2"/>
<evidence type="ECO:0000313" key="3">
    <source>
        <dbReference type="Proteomes" id="UP000709295"/>
    </source>
</evidence>
<proteinExistence type="predicted"/>
<sequence length="258" mass="25437">MAPVDARAAAVHAGSVADPHCTGADACCARCATTEAGAATDGSAPGSVSSNAAYGSTVVATSAPCSDVASNANRTTVSVHPTTDRVIAECCATTTCGAAETYGATAKYGVATRCDTAASIGAVSGTGASFRSDAKPRSSAARDPGPAFEPGLVRGYLTRSEGATSWPAGPANGRNDPASCPASSSTECSTFGDTGTGGTSDTAPDYGSRTASSATATGTRSSAPDIDSPDESCDAAVRRHDRTIGSTAVHRERRKSVG</sequence>
<dbReference type="EMBL" id="JAENGY010001586">
    <property type="protein sequence ID" value="KAG6948250.1"/>
    <property type="molecule type" value="Genomic_DNA"/>
</dbReference>
<name>A0A8J5IEP2_9STRA</name>
<protein>
    <submittedName>
        <fullName evidence="2">Uncharacterized protein</fullName>
    </submittedName>
</protein>
<feature type="region of interest" description="Disordered" evidence="1">
    <location>
        <begin position="126"/>
        <end position="258"/>
    </location>
</feature>
<evidence type="ECO:0000256" key="1">
    <source>
        <dbReference type="SAM" id="MobiDB-lite"/>
    </source>
</evidence>
<comment type="caution">
    <text evidence="2">The sequence shown here is derived from an EMBL/GenBank/DDBJ whole genome shotgun (WGS) entry which is preliminary data.</text>
</comment>
<accession>A0A8J5IEP2</accession>
<keyword evidence="3" id="KW-1185">Reference proteome</keyword>
<gene>
    <name evidence="2" type="ORF">JG688_00015173</name>
</gene>